<comment type="caution">
    <text evidence="1">The sequence shown here is derived from an EMBL/GenBank/DDBJ whole genome shotgun (WGS) entry which is preliminary data.</text>
</comment>
<reference evidence="1 2" key="1">
    <citation type="submission" date="2021-08" db="EMBL/GenBank/DDBJ databases">
        <title>Streptomyces sp. PTM05 isolated from lichen.</title>
        <authorList>
            <person name="Somphong A."/>
            <person name="Phongsopitanun W."/>
            <person name="Tanasupawat S."/>
        </authorList>
    </citation>
    <scope>NUCLEOTIDE SEQUENCE [LARGE SCALE GENOMIC DNA]</scope>
    <source>
        <strain evidence="1 2">Ptm05</strain>
    </source>
</reference>
<accession>A0ABS7R0R2</accession>
<evidence type="ECO:0000313" key="1">
    <source>
        <dbReference type="EMBL" id="MBY8888514.1"/>
    </source>
</evidence>
<dbReference type="RefSeq" id="WP_222981230.1">
    <property type="nucleotide sequence ID" value="NZ_JAINVZ010000025.1"/>
</dbReference>
<dbReference type="Proteomes" id="UP001198565">
    <property type="component" value="Unassembled WGS sequence"/>
</dbReference>
<organism evidence="1 2">
    <name type="scientific">Streptantibioticus parmotrematis</name>
    <dbReference type="NCBI Taxonomy" id="2873249"/>
    <lineage>
        <taxon>Bacteria</taxon>
        <taxon>Bacillati</taxon>
        <taxon>Actinomycetota</taxon>
        <taxon>Actinomycetes</taxon>
        <taxon>Kitasatosporales</taxon>
        <taxon>Streptomycetaceae</taxon>
        <taxon>Streptantibioticus</taxon>
    </lineage>
</organism>
<evidence type="ECO:0000313" key="2">
    <source>
        <dbReference type="Proteomes" id="UP001198565"/>
    </source>
</evidence>
<sequence>MTPHTTELVRVKDGRRHLRRQAPTAVEISGVSVRPAAHFTRAWSATGEAVPVAFRVSALPVRGLALFVLWATSSPQRFTFAVAVSAVLALVLLA</sequence>
<dbReference type="EMBL" id="JAINVZ010000025">
    <property type="protein sequence ID" value="MBY8888514.1"/>
    <property type="molecule type" value="Genomic_DNA"/>
</dbReference>
<protein>
    <submittedName>
        <fullName evidence="1">Uncharacterized protein</fullName>
    </submittedName>
</protein>
<name>A0ABS7R0R2_9ACTN</name>
<gene>
    <name evidence="1" type="ORF">K7472_27270</name>
</gene>
<proteinExistence type="predicted"/>
<keyword evidence="2" id="KW-1185">Reference proteome</keyword>